<gene>
    <name evidence="1" type="ORF">TIFTF001_055277</name>
</gene>
<protein>
    <submittedName>
        <fullName evidence="1">Uncharacterized protein</fullName>
    </submittedName>
</protein>
<comment type="caution">
    <text evidence="1">The sequence shown here is derived from an EMBL/GenBank/DDBJ whole genome shotgun (WGS) entry which is preliminary data.</text>
</comment>
<sequence length="67" mass="6961">GCVHSAIDGEWGDLRGEKGGRLCSAVRGGELRSSTCEGLGFLNSLSLCRLRSVTKKAPKIAEGLSVA</sequence>
<keyword evidence="2" id="KW-1185">Reference proteome</keyword>
<accession>A0AA88JG49</accession>
<feature type="non-terminal residue" evidence="1">
    <location>
        <position position="1"/>
    </location>
</feature>
<evidence type="ECO:0000313" key="1">
    <source>
        <dbReference type="EMBL" id="GMN72725.1"/>
    </source>
</evidence>
<evidence type="ECO:0000313" key="2">
    <source>
        <dbReference type="Proteomes" id="UP001187192"/>
    </source>
</evidence>
<organism evidence="1 2">
    <name type="scientific">Ficus carica</name>
    <name type="common">Common fig</name>
    <dbReference type="NCBI Taxonomy" id="3494"/>
    <lineage>
        <taxon>Eukaryota</taxon>
        <taxon>Viridiplantae</taxon>
        <taxon>Streptophyta</taxon>
        <taxon>Embryophyta</taxon>
        <taxon>Tracheophyta</taxon>
        <taxon>Spermatophyta</taxon>
        <taxon>Magnoliopsida</taxon>
        <taxon>eudicotyledons</taxon>
        <taxon>Gunneridae</taxon>
        <taxon>Pentapetalae</taxon>
        <taxon>rosids</taxon>
        <taxon>fabids</taxon>
        <taxon>Rosales</taxon>
        <taxon>Moraceae</taxon>
        <taxon>Ficeae</taxon>
        <taxon>Ficus</taxon>
    </lineage>
</organism>
<reference evidence="1" key="1">
    <citation type="submission" date="2023-07" db="EMBL/GenBank/DDBJ databases">
        <title>draft genome sequence of fig (Ficus carica).</title>
        <authorList>
            <person name="Takahashi T."/>
            <person name="Nishimura K."/>
        </authorList>
    </citation>
    <scope>NUCLEOTIDE SEQUENCE</scope>
</reference>
<dbReference type="AlphaFoldDB" id="A0AA88JG49"/>
<proteinExistence type="predicted"/>
<dbReference type="Proteomes" id="UP001187192">
    <property type="component" value="Unassembled WGS sequence"/>
</dbReference>
<dbReference type="EMBL" id="BTGU01016867">
    <property type="protein sequence ID" value="GMN72725.1"/>
    <property type="molecule type" value="Genomic_DNA"/>
</dbReference>
<name>A0AA88JG49_FICCA</name>